<name>A0A8H4AF55_GIGMA</name>
<gene>
    <name evidence="2" type="ORF">F8M41_022359</name>
</gene>
<dbReference type="EMBL" id="WTPW01000690">
    <property type="protein sequence ID" value="KAF0488272.1"/>
    <property type="molecule type" value="Genomic_DNA"/>
</dbReference>
<protein>
    <submittedName>
        <fullName evidence="2">Uncharacterized protein</fullName>
    </submittedName>
</protein>
<reference evidence="2 3" key="1">
    <citation type="journal article" date="2019" name="Environ. Microbiol.">
        <title>At the nexus of three kingdoms: the genome of the mycorrhizal fungus Gigaspora margarita provides insights into plant, endobacterial and fungal interactions.</title>
        <authorList>
            <person name="Venice F."/>
            <person name="Ghignone S."/>
            <person name="Salvioli di Fossalunga A."/>
            <person name="Amselem J."/>
            <person name="Novero M."/>
            <person name="Xianan X."/>
            <person name="Sedzielewska Toro K."/>
            <person name="Morin E."/>
            <person name="Lipzen A."/>
            <person name="Grigoriev I.V."/>
            <person name="Henrissat B."/>
            <person name="Martin F.M."/>
            <person name="Bonfante P."/>
        </authorList>
    </citation>
    <scope>NUCLEOTIDE SEQUENCE [LARGE SCALE GENOMIC DNA]</scope>
    <source>
        <strain evidence="2 3">BEG34</strain>
    </source>
</reference>
<feature type="region of interest" description="Disordered" evidence="1">
    <location>
        <begin position="13"/>
        <end position="61"/>
    </location>
</feature>
<dbReference type="AlphaFoldDB" id="A0A8H4AF55"/>
<sequence length="133" mass="15327">MLLQSKNNLQKLSSTGNFDTQPTISSGSEIDQLNRELENNQLQENQPPQQPNKSHEINQSNEAIFCTSHMSNSEVLMRMNDWEYAIRNDRCGELIDSFGYISNQNEFVKNLENNVYFSDKDLRMDSDVSNNSN</sequence>
<dbReference type="Proteomes" id="UP000439903">
    <property type="component" value="Unassembled WGS sequence"/>
</dbReference>
<evidence type="ECO:0000313" key="3">
    <source>
        <dbReference type="Proteomes" id="UP000439903"/>
    </source>
</evidence>
<comment type="caution">
    <text evidence="2">The sequence shown here is derived from an EMBL/GenBank/DDBJ whole genome shotgun (WGS) entry which is preliminary data.</text>
</comment>
<evidence type="ECO:0000256" key="1">
    <source>
        <dbReference type="SAM" id="MobiDB-lite"/>
    </source>
</evidence>
<accession>A0A8H4AF55</accession>
<keyword evidence="3" id="KW-1185">Reference proteome</keyword>
<proteinExistence type="predicted"/>
<organism evidence="2 3">
    <name type="scientific">Gigaspora margarita</name>
    <dbReference type="NCBI Taxonomy" id="4874"/>
    <lineage>
        <taxon>Eukaryota</taxon>
        <taxon>Fungi</taxon>
        <taxon>Fungi incertae sedis</taxon>
        <taxon>Mucoromycota</taxon>
        <taxon>Glomeromycotina</taxon>
        <taxon>Glomeromycetes</taxon>
        <taxon>Diversisporales</taxon>
        <taxon>Gigasporaceae</taxon>
        <taxon>Gigaspora</taxon>
    </lineage>
</organism>
<evidence type="ECO:0000313" key="2">
    <source>
        <dbReference type="EMBL" id="KAF0488272.1"/>
    </source>
</evidence>
<feature type="compositionally biased region" description="Polar residues" evidence="1">
    <location>
        <begin position="13"/>
        <end position="31"/>
    </location>
</feature>